<feature type="domain" description="PH" evidence="3">
    <location>
        <begin position="27"/>
        <end position="188"/>
    </location>
</feature>
<dbReference type="PANTHER" id="PTHR23182:SF1">
    <property type="entry name" value="RHO GTPASE ACTIVATING PROTEIN AT 1A, ISOFORM E"/>
    <property type="match status" value="1"/>
</dbReference>
<dbReference type="Pfam" id="PF00168">
    <property type="entry name" value="C2"/>
    <property type="match status" value="1"/>
</dbReference>
<dbReference type="SUPFAM" id="SSF50729">
    <property type="entry name" value="PH domain-like"/>
    <property type="match status" value="1"/>
</dbReference>
<dbReference type="GO" id="GO:0005096">
    <property type="term" value="F:GTPase activator activity"/>
    <property type="evidence" value="ECO:0007669"/>
    <property type="project" value="UniProtKB-KW"/>
</dbReference>
<evidence type="ECO:0000259" key="3">
    <source>
        <dbReference type="PROSITE" id="PS50003"/>
    </source>
</evidence>
<feature type="domain" description="Rho-GAP" evidence="5">
    <location>
        <begin position="366"/>
        <end position="562"/>
    </location>
</feature>
<keyword evidence="7" id="KW-1185">Reference proteome</keyword>
<keyword evidence="1" id="KW-0343">GTPase activation</keyword>
<dbReference type="EMBL" id="WJQU01000003">
    <property type="protein sequence ID" value="KAJ6639643.1"/>
    <property type="molecule type" value="Genomic_DNA"/>
</dbReference>
<dbReference type="PROSITE" id="PS50003">
    <property type="entry name" value="PH_DOMAIN"/>
    <property type="match status" value="1"/>
</dbReference>
<dbReference type="Pfam" id="PF19057">
    <property type="entry name" value="PH_19"/>
    <property type="match status" value="1"/>
</dbReference>
<proteinExistence type="predicted"/>
<feature type="domain" description="C2" evidence="4">
    <location>
        <begin position="217"/>
        <end position="335"/>
    </location>
</feature>
<dbReference type="InterPro" id="IPR008936">
    <property type="entry name" value="Rho_GTPase_activation_prot"/>
</dbReference>
<dbReference type="InterPro" id="IPR000008">
    <property type="entry name" value="C2_dom"/>
</dbReference>
<dbReference type="InterPro" id="IPR001849">
    <property type="entry name" value="PH_domain"/>
</dbReference>
<dbReference type="InterPro" id="IPR000198">
    <property type="entry name" value="RhoGAP_dom"/>
</dbReference>
<feature type="non-terminal residue" evidence="6">
    <location>
        <position position="1"/>
    </location>
</feature>
<dbReference type="PROSITE" id="PS50238">
    <property type="entry name" value="RHOGAP"/>
    <property type="match status" value="1"/>
</dbReference>
<dbReference type="GO" id="GO:0007165">
    <property type="term" value="P:signal transduction"/>
    <property type="evidence" value="ECO:0007669"/>
    <property type="project" value="InterPro"/>
</dbReference>
<sequence length="562" mass="64720">MIRNFLSEFNFVPAKNIIPSEDKALRRLVKNSFIVELAEGNRKLRHLFLFNDVIACAKYKSSGRDRFEYELKWYIALKDIMVFLYEEAALDPKENSPVNILQLKSQACIVRDQIILEEKDEKKQKSYGSRAGDKHKKKLYDIEAQLVLASPNLVFRIGDKSKNKTWTFFLSSDFERTQWIESIMSLQQQCNLPGTQPVSIYDLQAWIAACQTMMKTEMGSYLLRNSRDESLLVGDLHLTLQGLTGLEIPADFFICVEVDSYGHYFRKAKTKLICRSANPVWNESFILELEGSQNVRFLLYEDHSPRQILRAKHVIQLSRKWLKESLFNMAVKLSDSLTLNTTIRFVPGEVSLRRVPTSKPGALFGAKMQQVLKREKRNIPFIISACIREVERRGMYEIGVYRVSGSASDLAKLKKSFETNNYEAEQLLKEVDIHSVTGILKSYLRELPEALFTDLLYPKLFDIYNKYSNFNESGRIEDLQRAFAELPEPNRESINFILDHLIRVHQQETENKMSLHNLAMVFGPTLLRPGPHTGKHKDGLESSTVDVMAQAGILYCFLSAKK</sequence>
<dbReference type="SMART" id="SM00239">
    <property type="entry name" value="C2"/>
    <property type="match status" value="1"/>
</dbReference>
<accession>A0A9Q0S157</accession>
<protein>
    <submittedName>
        <fullName evidence="6">Active breakpoint cluster region-related protein</fullName>
    </submittedName>
</protein>
<comment type="caution">
    <text evidence="6">The sequence shown here is derived from an EMBL/GenBank/DDBJ whole genome shotgun (WGS) entry which is preliminary data.</text>
</comment>
<evidence type="ECO:0000313" key="6">
    <source>
        <dbReference type="EMBL" id="KAJ6639643.1"/>
    </source>
</evidence>
<dbReference type="GO" id="GO:0005085">
    <property type="term" value="F:guanyl-nucleotide exchange factor activity"/>
    <property type="evidence" value="ECO:0007669"/>
    <property type="project" value="UniProtKB-KW"/>
</dbReference>
<dbReference type="GO" id="GO:0016020">
    <property type="term" value="C:membrane"/>
    <property type="evidence" value="ECO:0007669"/>
    <property type="project" value="TreeGrafter"/>
</dbReference>
<evidence type="ECO:0000313" key="7">
    <source>
        <dbReference type="Proteomes" id="UP001151699"/>
    </source>
</evidence>
<dbReference type="Gene3D" id="2.30.29.30">
    <property type="entry name" value="Pleckstrin-homology domain (PH domain)/Phosphotyrosine-binding domain (PTB)"/>
    <property type="match status" value="1"/>
</dbReference>
<organism evidence="6 7">
    <name type="scientific">Pseudolycoriella hygida</name>
    <dbReference type="NCBI Taxonomy" id="35572"/>
    <lineage>
        <taxon>Eukaryota</taxon>
        <taxon>Metazoa</taxon>
        <taxon>Ecdysozoa</taxon>
        <taxon>Arthropoda</taxon>
        <taxon>Hexapoda</taxon>
        <taxon>Insecta</taxon>
        <taxon>Pterygota</taxon>
        <taxon>Neoptera</taxon>
        <taxon>Endopterygota</taxon>
        <taxon>Diptera</taxon>
        <taxon>Nematocera</taxon>
        <taxon>Sciaroidea</taxon>
        <taxon>Sciaridae</taxon>
        <taxon>Pseudolycoriella</taxon>
    </lineage>
</organism>
<dbReference type="Gene3D" id="2.60.40.150">
    <property type="entry name" value="C2 domain"/>
    <property type="match status" value="1"/>
</dbReference>
<evidence type="ECO:0000259" key="5">
    <source>
        <dbReference type="PROSITE" id="PS50238"/>
    </source>
</evidence>
<dbReference type="PROSITE" id="PS50004">
    <property type="entry name" value="C2"/>
    <property type="match status" value="1"/>
</dbReference>
<dbReference type="InterPro" id="IPR035892">
    <property type="entry name" value="C2_domain_sf"/>
</dbReference>
<dbReference type="OrthoDB" id="2155291at2759"/>
<reference evidence="6" key="1">
    <citation type="submission" date="2022-07" db="EMBL/GenBank/DDBJ databases">
        <authorList>
            <person name="Trinca V."/>
            <person name="Uliana J.V.C."/>
            <person name="Torres T.T."/>
            <person name="Ward R.J."/>
            <person name="Monesi N."/>
        </authorList>
    </citation>
    <scope>NUCLEOTIDE SEQUENCE</scope>
    <source>
        <strain evidence="6">HSMRA1968</strain>
        <tissue evidence="6">Whole embryos</tissue>
    </source>
</reference>
<dbReference type="FunFam" id="1.10.555.10:FF:000004">
    <property type="entry name" value="active breakpoint cluster region-related protein-like"/>
    <property type="match status" value="1"/>
</dbReference>
<dbReference type="SUPFAM" id="SSF49562">
    <property type="entry name" value="C2 domain (Calcium/lipid-binding domain, CaLB)"/>
    <property type="match status" value="1"/>
</dbReference>
<dbReference type="InterPro" id="IPR037769">
    <property type="entry name" value="Abr/Bcr"/>
</dbReference>
<dbReference type="SMART" id="SM00324">
    <property type="entry name" value="RhoGAP"/>
    <property type="match status" value="1"/>
</dbReference>
<evidence type="ECO:0000259" key="4">
    <source>
        <dbReference type="PROSITE" id="PS50004"/>
    </source>
</evidence>
<dbReference type="SUPFAM" id="SSF48350">
    <property type="entry name" value="GTPase activation domain, GAP"/>
    <property type="match status" value="1"/>
</dbReference>
<dbReference type="CDD" id="cd13368">
    <property type="entry name" value="PH_BCR_arthropod"/>
    <property type="match status" value="1"/>
</dbReference>
<keyword evidence="2" id="KW-0344">Guanine-nucleotide releasing factor</keyword>
<evidence type="ECO:0000256" key="2">
    <source>
        <dbReference type="ARBA" id="ARBA00022658"/>
    </source>
</evidence>
<dbReference type="Proteomes" id="UP001151699">
    <property type="component" value="Chromosome X"/>
</dbReference>
<dbReference type="Gene3D" id="1.10.555.10">
    <property type="entry name" value="Rho GTPase activation protein"/>
    <property type="match status" value="1"/>
</dbReference>
<dbReference type="SMART" id="SM00233">
    <property type="entry name" value="PH"/>
    <property type="match status" value="1"/>
</dbReference>
<gene>
    <name evidence="6" type="primary">abr</name>
    <name evidence="6" type="ORF">Bhyg_12390</name>
</gene>
<dbReference type="AlphaFoldDB" id="A0A9Q0S157"/>
<evidence type="ECO:0000256" key="1">
    <source>
        <dbReference type="ARBA" id="ARBA00022468"/>
    </source>
</evidence>
<dbReference type="InterPro" id="IPR011993">
    <property type="entry name" value="PH-like_dom_sf"/>
</dbReference>
<dbReference type="Pfam" id="PF00620">
    <property type="entry name" value="RhoGAP"/>
    <property type="match status" value="1"/>
</dbReference>
<dbReference type="PANTHER" id="PTHR23182">
    <property type="entry name" value="BREAKPOINT CLUSTER REGION PROTEIN BCR"/>
    <property type="match status" value="1"/>
</dbReference>
<name>A0A9Q0S157_9DIPT</name>